<feature type="region of interest" description="Disordered" evidence="1">
    <location>
        <begin position="1"/>
        <end position="22"/>
    </location>
</feature>
<dbReference type="OrthoDB" id="6780613at2759"/>
<keyword evidence="3" id="KW-1185">Reference proteome</keyword>
<proteinExistence type="predicted"/>
<organism evidence="2 3">
    <name type="scientific">Rhynchophorus ferrugineus</name>
    <name type="common">Red palm weevil</name>
    <name type="synonym">Curculio ferrugineus</name>
    <dbReference type="NCBI Taxonomy" id="354439"/>
    <lineage>
        <taxon>Eukaryota</taxon>
        <taxon>Metazoa</taxon>
        <taxon>Ecdysozoa</taxon>
        <taxon>Arthropoda</taxon>
        <taxon>Hexapoda</taxon>
        <taxon>Insecta</taxon>
        <taxon>Pterygota</taxon>
        <taxon>Neoptera</taxon>
        <taxon>Endopterygota</taxon>
        <taxon>Coleoptera</taxon>
        <taxon>Polyphaga</taxon>
        <taxon>Cucujiformia</taxon>
        <taxon>Curculionidae</taxon>
        <taxon>Dryophthorinae</taxon>
        <taxon>Rhynchophorus</taxon>
    </lineage>
</organism>
<accession>A0A834I9L7</accession>
<dbReference type="EMBL" id="JAACXV010014191">
    <property type="protein sequence ID" value="KAF7269727.1"/>
    <property type="molecule type" value="Genomic_DNA"/>
</dbReference>
<reference evidence="2" key="1">
    <citation type="submission" date="2020-08" db="EMBL/GenBank/DDBJ databases">
        <title>Genome sequencing and assembly of the red palm weevil Rhynchophorus ferrugineus.</title>
        <authorList>
            <person name="Dias G.B."/>
            <person name="Bergman C.M."/>
            <person name="Manee M."/>
        </authorList>
    </citation>
    <scope>NUCLEOTIDE SEQUENCE</scope>
    <source>
        <strain evidence="2">AA-2017</strain>
        <tissue evidence="2">Whole larva</tissue>
    </source>
</reference>
<evidence type="ECO:0000313" key="3">
    <source>
        <dbReference type="Proteomes" id="UP000625711"/>
    </source>
</evidence>
<feature type="region of interest" description="Disordered" evidence="1">
    <location>
        <begin position="43"/>
        <end position="65"/>
    </location>
</feature>
<gene>
    <name evidence="2" type="ORF">GWI33_017245</name>
</gene>
<evidence type="ECO:0000313" key="2">
    <source>
        <dbReference type="EMBL" id="KAF7269727.1"/>
    </source>
</evidence>
<sequence length="505" mass="55749">MCPRHKYKSTSYKSHDTAPAKKAKVPPLATLLNAVLSLPLTAESKRTNATNTRQAQDPKLPTLTQPTAAAKDPLTDQTENIRQIIAAEKRSHEQQQRGKELNLSNLARKPEASLVDVGEERYVSVEEFRNKCQHFSRLFGLGNKFPDTHSTASTMTSSKPETSTDKPSIIEVTRRPVYIRNKPTFIQKTNGGFYVTATSATRDEISTTKRPHWMSSTVPPAPSAAYISSTGPPITSTIQTIKTFLDDANNHVDKDILSPIKVRYTKFEPVILQKTILSDGRILYHWHKSLPTTAIGIPAPIAQIIPPYEVSPELLSTTKNTAQEAGNTAETTTTTTTTEKSSWLFVPFSSFFGGSHEDETTVETTSPTTPTSSPSPQTTASNVSVKLTANNPSTDDVKLQHQFKFVIPVHYDDIDAQNKPPEYDSYQQYLPKRPATTVTAQPPSLPIIKSLAVPQRYGLAYTAPGYGLALNSGLYNRYPVNYASPYPIMTLDKQGRNIEDVAIEE</sequence>
<feature type="compositionally biased region" description="Low complexity" evidence="1">
    <location>
        <begin position="362"/>
        <end position="379"/>
    </location>
</feature>
<name>A0A834I9L7_RHYFE</name>
<feature type="region of interest" description="Disordered" evidence="1">
    <location>
        <begin position="354"/>
        <end position="381"/>
    </location>
</feature>
<dbReference type="AlphaFoldDB" id="A0A834I9L7"/>
<comment type="caution">
    <text evidence="2">The sequence shown here is derived from an EMBL/GenBank/DDBJ whole genome shotgun (WGS) entry which is preliminary data.</text>
</comment>
<evidence type="ECO:0000256" key="1">
    <source>
        <dbReference type="SAM" id="MobiDB-lite"/>
    </source>
</evidence>
<dbReference type="Proteomes" id="UP000625711">
    <property type="component" value="Unassembled WGS sequence"/>
</dbReference>
<protein>
    <submittedName>
        <fullName evidence="2">Uncharacterized protein</fullName>
    </submittedName>
</protein>